<keyword evidence="3" id="KW-1185">Reference proteome</keyword>
<feature type="signal peptide" evidence="1">
    <location>
        <begin position="1"/>
        <end position="16"/>
    </location>
</feature>
<proteinExistence type="predicted"/>
<feature type="chain" id="PRO_5019778385" evidence="1">
    <location>
        <begin position="17"/>
        <end position="150"/>
    </location>
</feature>
<organism evidence="2 3">
    <name type="scientific">Cuscuta campestris</name>
    <dbReference type="NCBI Taxonomy" id="132261"/>
    <lineage>
        <taxon>Eukaryota</taxon>
        <taxon>Viridiplantae</taxon>
        <taxon>Streptophyta</taxon>
        <taxon>Embryophyta</taxon>
        <taxon>Tracheophyta</taxon>
        <taxon>Spermatophyta</taxon>
        <taxon>Magnoliopsida</taxon>
        <taxon>eudicotyledons</taxon>
        <taxon>Gunneridae</taxon>
        <taxon>Pentapetalae</taxon>
        <taxon>asterids</taxon>
        <taxon>lamiids</taxon>
        <taxon>Solanales</taxon>
        <taxon>Convolvulaceae</taxon>
        <taxon>Cuscuteae</taxon>
        <taxon>Cuscuta</taxon>
        <taxon>Cuscuta subgen. Grammica</taxon>
        <taxon>Cuscuta sect. Cleistogrammica</taxon>
    </lineage>
</organism>
<evidence type="ECO:0000313" key="3">
    <source>
        <dbReference type="Proteomes" id="UP000595140"/>
    </source>
</evidence>
<keyword evidence="1" id="KW-0732">Signal</keyword>
<accession>A0A484M2A6</accession>
<reference evidence="2 3" key="1">
    <citation type="submission" date="2018-04" db="EMBL/GenBank/DDBJ databases">
        <authorList>
            <person name="Vogel A."/>
        </authorList>
    </citation>
    <scope>NUCLEOTIDE SEQUENCE [LARGE SCALE GENOMIC DNA]</scope>
</reference>
<dbReference type="AlphaFoldDB" id="A0A484M2A6"/>
<dbReference type="EMBL" id="OOIL02002424">
    <property type="protein sequence ID" value="VFQ82745.1"/>
    <property type="molecule type" value="Genomic_DNA"/>
</dbReference>
<sequence length="150" mass="16748">MRHILYLVAIDIICSALTISYPTWRKTQCVDGTYVYSSDDTEEDEVVVLENNENVADVAPVKAKEVIDLTSESDSVIHLESEAVEVILLETDTDGTEGSDITPTENSSQIYSCMHLHIDMLNILLPVQTLIFGLRSTRLDGSEKPKIKYI</sequence>
<evidence type="ECO:0000313" key="2">
    <source>
        <dbReference type="EMBL" id="VFQ82745.1"/>
    </source>
</evidence>
<gene>
    <name evidence="2" type="ORF">CCAM_LOCUS24521</name>
</gene>
<name>A0A484M2A6_9ASTE</name>
<evidence type="ECO:0000256" key="1">
    <source>
        <dbReference type="SAM" id="SignalP"/>
    </source>
</evidence>
<protein>
    <submittedName>
        <fullName evidence="2">Uncharacterized protein</fullName>
    </submittedName>
</protein>
<dbReference type="Proteomes" id="UP000595140">
    <property type="component" value="Unassembled WGS sequence"/>
</dbReference>